<dbReference type="SUPFAM" id="SSF55729">
    <property type="entry name" value="Acyl-CoA N-acyltransferases (Nat)"/>
    <property type="match status" value="1"/>
</dbReference>
<accession>A0A9X4N083</accession>
<keyword evidence="3" id="KW-1185">Reference proteome</keyword>
<proteinExistence type="predicted"/>
<dbReference type="GO" id="GO:0016747">
    <property type="term" value="F:acyltransferase activity, transferring groups other than amino-acyl groups"/>
    <property type="evidence" value="ECO:0007669"/>
    <property type="project" value="InterPro"/>
</dbReference>
<feature type="domain" description="N-acetyltransferase" evidence="1">
    <location>
        <begin position="10"/>
        <end position="168"/>
    </location>
</feature>
<sequence>MNIILETERLYLREFNLQDSENFYNLNLNPNVIKYTGNSAFRNIEESKQFLTNYQDYKLNGYGRWAVIDKTNNEFLGWCGLKYDKDLDETDIGFRFFEEKWNKGYATESARACIEFGFEKLNLKTIIGRAMKENIASIKVLEKIGLQFVKEFDFDKLNKGFIYKIENNKAFT</sequence>
<dbReference type="InterPro" id="IPR000182">
    <property type="entry name" value="GNAT_dom"/>
</dbReference>
<evidence type="ECO:0000259" key="1">
    <source>
        <dbReference type="PROSITE" id="PS51186"/>
    </source>
</evidence>
<dbReference type="InterPro" id="IPR016181">
    <property type="entry name" value="Acyl_CoA_acyltransferase"/>
</dbReference>
<protein>
    <submittedName>
        <fullName evidence="2">GNAT family N-acetyltransferase</fullName>
    </submittedName>
</protein>
<comment type="caution">
    <text evidence="2">The sequence shown here is derived from an EMBL/GenBank/DDBJ whole genome shotgun (WGS) entry which is preliminary data.</text>
</comment>
<dbReference type="Gene3D" id="3.40.630.30">
    <property type="match status" value="1"/>
</dbReference>
<dbReference type="PANTHER" id="PTHR43792:SF1">
    <property type="entry name" value="N-ACETYLTRANSFERASE DOMAIN-CONTAINING PROTEIN"/>
    <property type="match status" value="1"/>
</dbReference>
<dbReference type="EMBL" id="JANCMU010000002">
    <property type="protein sequence ID" value="MDG4945866.1"/>
    <property type="molecule type" value="Genomic_DNA"/>
</dbReference>
<name>A0A9X4N083_9FLAO</name>
<dbReference type="Pfam" id="PF13302">
    <property type="entry name" value="Acetyltransf_3"/>
    <property type="match status" value="1"/>
</dbReference>
<dbReference type="PANTHER" id="PTHR43792">
    <property type="entry name" value="GNAT FAMILY, PUTATIVE (AFU_ORTHOLOGUE AFUA_3G00765)-RELATED-RELATED"/>
    <property type="match status" value="1"/>
</dbReference>
<reference evidence="2" key="1">
    <citation type="submission" date="2022-07" db="EMBL/GenBank/DDBJ databases">
        <title>Description and genome-wide analysis of Profundicola chukchiensis gen. nov., sp. nov., marine bacteria isolated from bottom sediments of the Chukchi Sea.</title>
        <authorList>
            <person name="Romanenko L."/>
            <person name="Otstavnykh N."/>
            <person name="Kurilenko V."/>
            <person name="Eremeev V."/>
            <person name="Velansky P."/>
            <person name="Mikhailov V."/>
            <person name="Isaeva M."/>
        </authorList>
    </citation>
    <scope>NUCLEOTIDE SEQUENCE</scope>
    <source>
        <strain evidence="2">KMM 9713</strain>
    </source>
</reference>
<dbReference type="RefSeq" id="WP_304420412.1">
    <property type="nucleotide sequence ID" value="NZ_JANCMU010000002.1"/>
</dbReference>
<organism evidence="2 3">
    <name type="scientific">Profundicola chukchiensis</name>
    <dbReference type="NCBI Taxonomy" id="2961959"/>
    <lineage>
        <taxon>Bacteria</taxon>
        <taxon>Pseudomonadati</taxon>
        <taxon>Bacteroidota</taxon>
        <taxon>Flavobacteriia</taxon>
        <taxon>Flavobacteriales</taxon>
        <taxon>Weeksellaceae</taxon>
        <taxon>Profundicola</taxon>
    </lineage>
</organism>
<gene>
    <name evidence="2" type="ORF">NMK71_05520</name>
</gene>
<dbReference type="PROSITE" id="PS51186">
    <property type="entry name" value="GNAT"/>
    <property type="match status" value="1"/>
</dbReference>
<dbReference type="Proteomes" id="UP001152599">
    <property type="component" value="Unassembled WGS sequence"/>
</dbReference>
<dbReference type="InterPro" id="IPR051531">
    <property type="entry name" value="N-acetyltransferase"/>
</dbReference>
<dbReference type="AlphaFoldDB" id="A0A9X4N083"/>
<evidence type="ECO:0000313" key="3">
    <source>
        <dbReference type="Proteomes" id="UP001152599"/>
    </source>
</evidence>
<evidence type="ECO:0000313" key="2">
    <source>
        <dbReference type="EMBL" id="MDG4945866.1"/>
    </source>
</evidence>